<sequence length="102" mass="12109">MRSIRRLFSRPWKAQYISEAGFYSPIIWICLLIKYFCLSLFCLLFILFCENKWSILCNENLVFKLSRTSFIDCPSSPSIIIHLALPSSLINHRFDCNYHSFF</sequence>
<feature type="transmembrane region" description="Helical" evidence="1">
    <location>
        <begin position="21"/>
        <end position="48"/>
    </location>
</feature>
<proteinExistence type="predicted"/>
<accession>Q8CUJ0</accession>
<keyword evidence="1" id="KW-0812">Transmembrane</keyword>
<keyword evidence="1" id="KW-0472">Membrane</keyword>
<gene>
    <name evidence="2" type="ordered locus">OB1117</name>
</gene>
<protein>
    <submittedName>
        <fullName evidence="2">Uncharacterized protein</fullName>
    </submittedName>
</protein>
<organism evidence="2 3">
    <name type="scientific">Oceanobacillus iheyensis (strain DSM 14371 / CIP 107618 / JCM 11309 / KCTC 3954 / HTE831)</name>
    <dbReference type="NCBI Taxonomy" id="221109"/>
    <lineage>
        <taxon>Bacteria</taxon>
        <taxon>Bacillati</taxon>
        <taxon>Bacillota</taxon>
        <taxon>Bacilli</taxon>
        <taxon>Bacillales</taxon>
        <taxon>Bacillaceae</taxon>
        <taxon>Oceanobacillus</taxon>
    </lineage>
</organism>
<dbReference type="HOGENOM" id="CLU_2274475_0_0_9"/>
<reference evidence="2 3" key="2">
    <citation type="journal article" date="2002" name="Nucleic Acids Res.">
        <title>Genome sequence of Oceanobacillus iheyensis isolated from the Iheya Ridge and its unexpected adaptive capabilities to extreme environments.</title>
        <authorList>
            <person name="Takami H."/>
            <person name="Takaki Y."/>
            <person name="Uchiyama I."/>
        </authorList>
    </citation>
    <scope>NUCLEOTIDE SEQUENCE [LARGE SCALE GENOMIC DNA]</scope>
    <source>
        <strain evidence="3">DSM 14371 / CIP 107618 / JCM 11309 / KCTC 3954 / HTE831</strain>
    </source>
</reference>
<evidence type="ECO:0000256" key="1">
    <source>
        <dbReference type="SAM" id="Phobius"/>
    </source>
</evidence>
<dbReference type="AlphaFoldDB" id="Q8CUJ0"/>
<keyword evidence="1" id="KW-1133">Transmembrane helix</keyword>
<name>Q8CUJ0_OCEIH</name>
<dbReference type="Proteomes" id="UP000000822">
    <property type="component" value="Chromosome"/>
</dbReference>
<keyword evidence="3" id="KW-1185">Reference proteome</keyword>
<evidence type="ECO:0000313" key="2">
    <source>
        <dbReference type="EMBL" id="BAC13073.1"/>
    </source>
</evidence>
<dbReference type="KEGG" id="oih:OB1117"/>
<evidence type="ECO:0000313" key="3">
    <source>
        <dbReference type="Proteomes" id="UP000000822"/>
    </source>
</evidence>
<dbReference type="EMBL" id="BA000028">
    <property type="protein sequence ID" value="BAC13073.1"/>
    <property type="molecule type" value="Genomic_DNA"/>
</dbReference>
<reference evidence="2 3" key="1">
    <citation type="journal article" date="2001" name="FEMS Microbiol. Lett.">
        <title>Oceanobacillus iheyensis gen. nov., sp. nov., a deep-sea extremely halotolerant and alkaliphilic species isolated from a depth of 1050 m on the Iheya Ridge.</title>
        <authorList>
            <person name="Lu J."/>
            <person name="Nogi Y."/>
            <person name="Takami H."/>
        </authorList>
    </citation>
    <scope>NUCLEOTIDE SEQUENCE [LARGE SCALE GENOMIC DNA]</scope>
    <source>
        <strain evidence="3">DSM 14371 / CIP 107618 / JCM 11309 / KCTC 3954 / HTE831</strain>
    </source>
</reference>